<dbReference type="Proteomes" id="UP000785679">
    <property type="component" value="Unassembled WGS sequence"/>
</dbReference>
<dbReference type="EMBL" id="RRYP01017733">
    <property type="protein sequence ID" value="TNV73976.1"/>
    <property type="molecule type" value="Genomic_DNA"/>
</dbReference>
<reference evidence="1" key="1">
    <citation type="submission" date="2019-06" db="EMBL/GenBank/DDBJ databases">
        <authorList>
            <person name="Zheng W."/>
        </authorList>
    </citation>
    <scope>NUCLEOTIDE SEQUENCE</scope>
    <source>
        <strain evidence="1">QDHG01</strain>
    </source>
</reference>
<evidence type="ECO:0000313" key="2">
    <source>
        <dbReference type="Proteomes" id="UP000785679"/>
    </source>
</evidence>
<sequence length="105" mass="12460">MPCVFNARISRTTIIVINFKYFNEDVVYQQIFFLFLQLEQFLGSLLYMVGTSLSSQIISIIIQIYCRLFLACRLFNSSDCPLIFNYFTLVRLSRQKVLILSYFKR</sequence>
<protein>
    <submittedName>
        <fullName evidence="1">Uncharacterized protein</fullName>
    </submittedName>
</protein>
<comment type="caution">
    <text evidence="1">The sequence shown here is derived from an EMBL/GenBank/DDBJ whole genome shotgun (WGS) entry which is preliminary data.</text>
</comment>
<name>A0A8J8NG30_HALGN</name>
<organism evidence="1 2">
    <name type="scientific">Halteria grandinella</name>
    <dbReference type="NCBI Taxonomy" id="5974"/>
    <lineage>
        <taxon>Eukaryota</taxon>
        <taxon>Sar</taxon>
        <taxon>Alveolata</taxon>
        <taxon>Ciliophora</taxon>
        <taxon>Intramacronucleata</taxon>
        <taxon>Spirotrichea</taxon>
        <taxon>Stichotrichia</taxon>
        <taxon>Sporadotrichida</taxon>
        <taxon>Halteriidae</taxon>
        <taxon>Halteria</taxon>
    </lineage>
</organism>
<gene>
    <name evidence="1" type="ORF">FGO68_gene16426</name>
</gene>
<dbReference type="AlphaFoldDB" id="A0A8J8NG30"/>
<accession>A0A8J8NG30</accession>
<evidence type="ECO:0000313" key="1">
    <source>
        <dbReference type="EMBL" id="TNV73976.1"/>
    </source>
</evidence>
<proteinExistence type="predicted"/>
<keyword evidence="2" id="KW-1185">Reference proteome</keyword>